<feature type="compositionally biased region" description="Low complexity" evidence="6">
    <location>
        <begin position="140"/>
        <end position="149"/>
    </location>
</feature>
<organism evidence="8 9">
    <name type="scientific">Zizania palustris</name>
    <name type="common">Northern wild rice</name>
    <dbReference type="NCBI Taxonomy" id="103762"/>
    <lineage>
        <taxon>Eukaryota</taxon>
        <taxon>Viridiplantae</taxon>
        <taxon>Streptophyta</taxon>
        <taxon>Embryophyta</taxon>
        <taxon>Tracheophyta</taxon>
        <taxon>Spermatophyta</taxon>
        <taxon>Magnoliopsida</taxon>
        <taxon>Liliopsida</taxon>
        <taxon>Poales</taxon>
        <taxon>Poaceae</taxon>
        <taxon>BOP clade</taxon>
        <taxon>Oryzoideae</taxon>
        <taxon>Oryzeae</taxon>
        <taxon>Zizaniinae</taxon>
        <taxon>Zizania</taxon>
    </lineage>
</organism>
<keyword evidence="4" id="KW-0804">Transcription</keyword>
<gene>
    <name evidence="8" type="ORF">GUJ93_ZPchr0001g32015</name>
</gene>
<feature type="compositionally biased region" description="Pro residues" evidence="6">
    <location>
        <begin position="91"/>
        <end position="108"/>
    </location>
</feature>
<accession>A0A8J5RWN4</accession>
<dbReference type="PANTHER" id="PTHR12264">
    <property type="entry name" value="TRANSCRIPTION INITIATION FACTOR TFIID SUBUNIT 12"/>
    <property type="match status" value="1"/>
</dbReference>
<evidence type="ECO:0000313" key="8">
    <source>
        <dbReference type="EMBL" id="KAG8054764.1"/>
    </source>
</evidence>
<name>A0A8J5RWN4_ZIZPA</name>
<keyword evidence="9" id="KW-1185">Reference proteome</keyword>
<feature type="compositionally biased region" description="Low complexity" evidence="6">
    <location>
        <begin position="60"/>
        <end position="78"/>
    </location>
</feature>
<reference evidence="8" key="2">
    <citation type="submission" date="2021-02" db="EMBL/GenBank/DDBJ databases">
        <authorList>
            <person name="Kimball J.A."/>
            <person name="Haas M.W."/>
            <person name="Macchietto M."/>
            <person name="Kono T."/>
            <person name="Duquette J."/>
            <person name="Shao M."/>
        </authorList>
    </citation>
    <scope>NUCLEOTIDE SEQUENCE</scope>
    <source>
        <tissue evidence="8">Fresh leaf tissue</tissue>
    </source>
</reference>
<feature type="region of interest" description="Disordered" evidence="6">
    <location>
        <begin position="1"/>
        <end position="165"/>
    </location>
</feature>
<keyword evidence="5" id="KW-0539">Nucleus</keyword>
<dbReference type="GO" id="GO:0003677">
    <property type="term" value="F:DNA binding"/>
    <property type="evidence" value="ECO:0007669"/>
    <property type="project" value="TreeGrafter"/>
</dbReference>
<keyword evidence="3" id="KW-0805">Transcription regulation</keyword>
<dbReference type="GO" id="GO:0005669">
    <property type="term" value="C:transcription factor TFIID complex"/>
    <property type="evidence" value="ECO:0007669"/>
    <property type="project" value="InterPro"/>
</dbReference>
<dbReference type="GO" id="GO:0017025">
    <property type="term" value="F:TBP-class protein binding"/>
    <property type="evidence" value="ECO:0007669"/>
    <property type="project" value="TreeGrafter"/>
</dbReference>
<feature type="domain" description="Transcription initiation factor TFIID subunit 12" evidence="7">
    <location>
        <begin position="467"/>
        <end position="534"/>
    </location>
</feature>
<dbReference type="InterPro" id="IPR037794">
    <property type="entry name" value="TAF12"/>
</dbReference>
<reference evidence="8" key="1">
    <citation type="journal article" date="2021" name="bioRxiv">
        <title>Whole Genome Assembly and Annotation of Northern Wild Rice, Zizania palustris L., Supports a Whole Genome Duplication in the Zizania Genus.</title>
        <authorList>
            <person name="Haas M."/>
            <person name="Kono T."/>
            <person name="Macchietto M."/>
            <person name="Millas R."/>
            <person name="McGilp L."/>
            <person name="Shao M."/>
            <person name="Duquette J."/>
            <person name="Hirsch C.N."/>
            <person name="Kimball J."/>
        </authorList>
    </citation>
    <scope>NUCLEOTIDE SEQUENCE</scope>
    <source>
        <tissue evidence="8">Fresh leaf tissue</tissue>
    </source>
</reference>
<feature type="compositionally biased region" description="Polar residues" evidence="6">
    <location>
        <begin position="422"/>
        <end position="464"/>
    </location>
</feature>
<dbReference type="CDD" id="cd07981">
    <property type="entry name" value="HFD_TAF12"/>
    <property type="match status" value="1"/>
</dbReference>
<feature type="compositionally biased region" description="Polar residues" evidence="6">
    <location>
        <begin position="343"/>
        <end position="367"/>
    </location>
</feature>
<dbReference type="FunFam" id="1.10.20.10:FF:000011">
    <property type="entry name" value="Transcription initiation factor TFIID subunit 12"/>
    <property type="match status" value="1"/>
</dbReference>
<evidence type="ECO:0000256" key="5">
    <source>
        <dbReference type="ARBA" id="ARBA00023242"/>
    </source>
</evidence>
<feature type="compositionally biased region" description="Low complexity" evidence="6">
    <location>
        <begin position="35"/>
        <end position="52"/>
    </location>
</feature>
<protein>
    <recommendedName>
        <fullName evidence="7">Transcription initiation factor TFIID subunit 12 domain-containing protein</fullName>
    </recommendedName>
</protein>
<feature type="region of interest" description="Disordered" evidence="6">
    <location>
        <begin position="415"/>
        <end position="464"/>
    </location>
</feature>
<dbReference type="GO" id="GO:0051123">
    <property type="term" value="P:RNA polymerase II preinitiation complex assembly"/>
    <property type="evidence" value="ECO:0007669"/>
    <property type="project" value="TreeGrafter"/>
</dbReference>
<evidence type="ECO:0000256" key="2">
    <source>
        <dbReference type="ARBA" id="ARBA00007530"/>
    </source>
</evidence>
<evidence type="ECO:0000256" key="6">
    <source>
        <dbReference type="SAM" id="MobiDB-lite"/>
    </source>
</evidence>
<feature type="compositionally biased region" description="Polar residues" evidence="6">
    <location>
        <begin position="109"/>
        <end position="120"/>
    </location>
</feature>
<proteinExistence type="inferred from homology"/>
<evidence type="ECO:0000259" key="7">
    <source>
        <dbReference type="Pfam" id="PF03847"/>
    </source>
</evidence>
<comment type="caution">
    <text evidence="8">The sequence shown here is derived from an EMBL/GenBank/DDBJ whole genome shotgun (WGS) entry which is preliminary data.</text>
</comment>
<feature type="region of interest" description="Disordered" evidence="6">
    <location>
        <begin position="538"/>
        <end position="559"/>
    </location>
</feature>
<evidence type="ECO:0000256" key="3">
    <source>
        <dbReference type="ARBA" id="ARBA00023015"/>
    </source>
</evidence>
<dbReference type="Pfam" id="PF03847">
    <property type="entry name" value="TFIID_20kDa"/>
    <property type="match status" value="1"/>
</dbReference>
<sequence>MIQWGQPGSDPQDQKRLRPHVKLPPPGPYSPRAPTPSFIPASSPAAATAAKPYIPPAMADPPSAAATATATASPQPDQLAAAAVSVATPQNPNPNPNPFLSPQIPPSPTVSDLSAISSPQLDPAASGGSMDYPPRPPQLQAPSPTQAAAGAGGFGQIHRSGSGSRLATVGQLPQYAAAAARIYSGQMSFSGGGGQVGQQQQQQLAARAAMLSQGQIGMLQGQGNTPSAAHFGLQSQMMAQPRQKGIVQSAQFNTANAAQALQGMQSMGVLNTLGMRPNGTIPYSAQQRFAHAQAQMRPQQVSQQATLSPQKVVGQGLTRAASIAALSQQLPGSSANGPMGQMSLPQKQQQAAWLKQMQSSLASPVSPQQLQHQQRMLLMLQQQSGLNQHQIAQTQQQHPHLNTQQLMQQQQIIQQLQQQQQSPRISASGSQKSMNLTGSQPGTPLSVGTMTGGSASQGTEGTNQLLGKRKIQDLVAQVDPLGKVDPEVEDLLLEIADDFIDSVTAFACTLAKHRKSSVLEAKDVLLHLERNWHLPVPGFSREDKNPQRHSVKASVDPQQPECEVAGIRSTGNKVVANNSFPVSKLLSMTPPQVLIVGRKIPCFEDISHTAWH</sequence>
<evidence type="ECO:0000256" key="4">
    <source>
        <dbReference type="ARBA" id="ARBA00023163"/>
    </source>
</evidence>
<dbReference type="OrthoDB" id="2193432at2759"/>
<evidence type="ECO:0000313" key="9">
    <source>
        <dbReference type="Proteomes" id="UP000729402"/>
    </source>
</evidence>
<dbReference type="InterPro" id="IPR003228">
    <property type="entry name" value="TFIID_TAF12_dom"/>
</dbReference>
<feature type="compositionally biased region" description="Pro residues" evidence="6">
    <location>
        <begin position="22"/>
        <end position="34"/>
    </location>
</feature>
<feature type="region of interest" description="Disordered" evidence="6">
    <location>
        <begin position="331"/>
        <end position="368"/>
    </location>
</feature>
<comment type="subcellular location">
    <subcellularLocation>
        <location evidence="1">Nucleus</location>
    </subcellularLocation>
</comment>
<dbReference type="GO" id="GO:0000124">
    <property type="term" value="C:SAGA complex"/>
    <property type="evidence" value="ECO:0007669"/>
    <property type="project" value="InterPro"/>
</dbReference>
<dbReference type="EMBL" id="JAAALK010000288">
    <property type="protein sequence ID" value="KAG8054764.1"/>
    <property type="molecule type" value="Genomic_DNA"/>
</dbReference>
<dbReference type="PANTHER" id="PTHR12264:SF26">
    <property type="entry name" value="TRANSCRIPTION INITIATION FACTOR TFIID SUBUNIT 12B"/>
    <property type="match status" value="1"/>
</dbReference>
<comment type="similarity">
    <text evidence="2">Belongs to the TAF12 family.</text>
</comment>
<evidence type="ECO:0000256" key="1">
    <source>
        <dbReference type="ARBA" id="ARBA00004123"/>
    </source>
</evidence>
<dbReference type="AlphaFoldDB" id="A0A8J5RWN4"/>
<dbReference type="Proteomes" id="UP000729402">
    <property type="component" value="Unassembled WGS sequence"/>
</dbReference>